<dbReference type="RefSeq" id="WP_308712429.1">
    <property type="nucleotide sequence ID" value="NZ_JAVHUY010000009.1"/>
</dbReference>
<protein>
    <recommendedName>
        <fullName evidence="4">Ig-like domain-containing protein</fullName>
    </recommendedName>
</protein>
<gene>
    <name evidence="2" type="ORF">RB614_11540</name>
</gene>
<name>A0ABU0ZDP0_9ACTN</name>
<keyword evidence="1" id="KW-0732">Signal</keyword>
<evidence type="ECO:0008006" key="4">
    <source>
        <dbReference type="Google" id="ProtNLM"/>
    </source>
</evidence>
<evidence type="ECO:0000313" key="3">
    <source>
        <dbReference type="Proteomes" id="UP001230908"/>
    </source>
</evidence>
<keyword evidence="3" id="KW-1185">Reference proteome</keyword>
<sequence>MPRWLSRRVLASASTLAFAVAGFCAVVVAGATPAAAAESRQVVTAEIPREEQAKVIVRLPVTRLTAGQPRFFYGRYAATSRYGLMMAAQLVCTVNGRGYTSVTSTMNHRGAELDPFARVISVRWLFVPPVTGDYNCRLIGYAKTDDTEVPPDAKLVVVPGANTLFGMHDDVKAGALEWRDPDSYLPPVEVANPVAYVFDDSTWTADPGARRLDVRADVEVTAVSTGGDRPFAPLLTLTAQQLGGDGCGTATATVDPGEIVTHHYKVQLTTRATISTATGCTRAFDVKVKVQYRPWPQPGHTRHGGRVEGGRYSNLILRNA</sequence>
<proteinExistence type="predicted"/>
<feature type="chain" id="PRO_5045095403" description="Ig-like domain-containing protein" evidence="1">
    <location>
        <begin position="37"/>
        <end position="320"/>
    </location>
</feature>
<dbReference type="Proteomes" id="UP001230908">
    <property type="component" value="Unassembled WGS sequence"/>
</dbReference>
<feature type="signal peptide" evidence="1">
    <location>
        <begin position="1"/>
        <end position="36"/>
    </location>
</feature>
<comment type="caution">
    <text evidence="2">The sequence shown here is derived from an EMBL/GenBank/DDBJ whole genome shotgun (WGS) entry which is preliminary data.</text>
</comment>
<evidence type="ECO:0000313" key="2">
    <source>
        <dbReference type="EMBL" id="MDQ7905155.1"/>
    </source>
</evidence>
<dbReference type="EMBL" id="JAVHUY010000009">
    <property type="protein sequence ID" value="MDQ7905155.1"/>
    <property type="molecule type" value="Genomic_DNA"/>
</dbReference>
<evidence type="ECO:0000256" key="1">
    <source>
        <dbReference type="SAM" id="SignalP"/>
    </source>
</evidence>
<reference evidence="2 3" key="1">
    <citation type="submission" date="2023-08" db="EMBL/GenBank/DDBJ databases">
        <title>Phytohabitans sansha sp. nov., isolated from marine sediment.</title>
        <authorList>
            <person name="Zhao Y."/>
            <person name="Yi K."/>
        </authorList>
    </citation>
    <scope>NUCLEOTIDE SEQUENCE [LARGE SCALE GENOMIC DNA]</scope>
    <source>
        <strain evidence="2 3">ZYX-F-186</strain>
    </source>
</reference>
<accession>A0ABU0ZDP0</accession>
<organism evidence="2 3">
    <name type="scientific">Phytohabitans maris</name>
    <dbReference type="NCBI Taxonomy" id="3071409"/>
    <lineage>
        <taxon>Bacteria</taxon>
        <taxon>Bacillati</taxon>
        <taxon>Actinomycetota</taxon>
        <taxon>Actinomycetes</taxon>
        <taxon>Micromonosporales</taxon>
        <taxon>Micromonosporaceae</taxon>
    </lineage>
</organism>